<feature type="chain" id="PRO_5046178168" description="Lipoprotein" evidence="1">
    <location>
        <begin position="23"/>
        <end position="54"/>
    </location>
</feature>
<protein>
    <recommendedName>
        <fullName evidence="4">Lipoprotein</fullName>
    </recommendedName>
</protein>
<feature type="signal peptide" evidence="1">
    <location>
        <begin position="1"/>
        <end position="22"/>
    </location>
</feature>
<dbReference type="Proteomes" id="UP000017590">
    <property type="component" value="Chromosome"/>
</dbReference>
<dbReference type="PROSITE" id="PS51257">
    <property type="entry name" value="PROKAR_LIPOPROTEIN"/>
    <property type="match status" value="1"/>
</dbReference>
<evidence type="ECO:0000313" key="3">
    <source>
        <dbReference type="Proteomes" id="UP000017590"/>
    </source>
</evidence>
<dbReference type="EMBL" id="CP006763">
    <property type="protein sequence ID" value="AGY75020.1"/>
    <property type="molecule type" value="Genomic_DNA"/>
</dbReference>
<evidence type="ECO:0000256" key="1">
    <source>
        <dbReference type="SAM" id="SignalP"/>
    </source>
</evidence>
<evidence type="ECO:0000313" key="2">
    <source>
        <dbReference type="EMBL" id="AGY75020.1"/>
    </source>
</evidence>
<proteinExistence type="predicted"/>
<name>A0ABN4BC16_9CLOT</name>
<accession>A0ABN4BC16</accession>
<evidence type="ECO:0008006" key="4">
    <source>
        <dbReference type="Google" id="ProtNLM"/>
    </source>
</evidence>
<keyword evidence="1" id="KW-0732">Signal</keyword>
<keyword evidence="3" id="KW-1185">Reference proteome</keyword>
<gene>
    <name evidence="2" type="ORF">CAETHG_0793</name>
</gene>
<reference evidence="3" key="1">
    <citation type="journal article" date="2014" name="Biotechnol. Biofuels">
        <title>Comparison of single-molecule sequencing and hybrid approaches for finishing the genome of Clostridium autoethanogenum and analysis of CRISPR systems in industrial relevant Clostridia.</title>
        <authorList>
            <person name="Brown S.D."/>
            <person name="Nagaraju S."/>
            <person name="Utturkar S."/>
            <person name="De Tissera S."/>
            <person name="Segovia S."/>
            <person name="Mitchell W."/>
            <person name="Land M.L."/>
            <person name="Dassanayake A."/>
            <person name="Kopke M."/>
        </authorList>
    </citation>
    <scope>NUCLEOTIDE SEQUENCE [LARGE SCALE GENOMIC DNA]</scope>
    <source>
        <strain evidence="3">DSM 10061</strain>
    </source>
</reference>
<organism evidence="2 3">
    <name type="scientific">Clostridium autoethanogenum DSM 10061</name>
    <dbReference type="NCBI Taxonomy" id="1341692"/>
    <lineage>
        <taxon>Bacteria</taxon>
        <taxon>Bacillati</taxon>
        <taxon>Bacillota</taxon>
        <taxon>Clostridia</taxon>
        <taxon>Eubacteriales</taxon>
        <taxon>Clostridiaceae</taxon>
        <taxon>Clostridium</taxon>
    </lineage>
</organism>
<sequence length="54" mass="6181">MRKIAIILTTIMLFMVAGCSNKDVIKHNYTYKGENEFWTAQYKVDSTGTFTNVS</sequence>
<dbReference type="RefSeq" id="WP_023161974.1">
    <property type="nucleotide sequence ID" value="NC_022592.1"/>
</dbReference>